<dbReference type="InterPro" id="IPR043991">
    <property type="entry name" value="Gp3-like"/>
</dbReference>
<proteinExistence type="predicted"/>
<name>A0A0F9L7F7_9ZZZZ</name>
<dbReference type="AlphaFoldDB" id="A0A0F9L7F7"/>
<comment type="caution">
    <text evidence="1">The sequence shown here is derived from an EMBL/GenBank/DDBJ whole genome shotgun (WGS) entry which is preliminary data.</text>
</comment>
<protein>
    <submittedName>
        <fullName evidence="1">Uncharacterized protein</fullName>
    </submittedName>
</protein>
<reference evidence="1" key="1">
    <citation type="journal article" date="2015" name="Nature">
        <title>Complex archaea that bridge the gap between prokaryotes and eukaryotes.</title>
        <authorList>
            <person name="Spang A."/>
            <person name="Saw J.H."/>
            <person name="Jorgensen S.L."/>
            <person name="Zaremba-Niedzwiedzka K."/>
            <person name="Martijn J."/>
            <person name="Lind A.E."/>
            <person name="van Eijk R."/>
            <person name="Schleper C."/>
            <person name="Guy L."/>
            <person name="Ettema T.J."/>
        </authorList>
    </citation>
    <scope>NUCLEOTIDE SEQUENCE</scope>
</reference>
<sequence>MSIVSLQKRARQLGQIRLGTTRDGRPVSLKTVRLTSVAKGLLIQAAELWGGKVEAWQPNERSSSRWSLITETSELPVVIPPQDADNISWYEHWGSGGLQRRCDGEQIVNREGDLPCVCDPDNRECNMVTRINLMLPDLPDVGVWLLSSTGWYAATELAMSMQLVIQTMQKTGLLPEATFAIEQREVKRPGEATKKFVVPTLRFADTLSTFLDSAPSLPAGVDDGGGGDGTVHPLPAPVPITPEPETVEQLQEQAREMMDDPEIEEVESMTRLMENKARLEVEAAEAIVYAPDEEPFDTTKPEGDDLAWVSLLTLLEENPDEGIMGVIQDRVRRLYRMMAAVGLWAESARAASLMKHYNEEHLEDLRRPELKQFAEKSFDAARKKVKEAE</sequence>
<dbReference type="Pfam" id="PF18897">
    <property type="entry name" value="Gp3-like"/>
    <property type="match status" value="1"/>
</dbReference>
<dbReference type="EMBL" id="LAZR01006818">
    <property type="protein sequence ID" value="KKM89423.1"/>
    <property type="molecule type" value="Genomic_DNA"/>
</dbReference>
<gene>
    <name evidence="1" type="ORF">LCGC14_1248900</name>
</gene>
<evidence type="ECO:0000313" key="1">
    <source>
        <dbReference type="EMBL" id="KKM89423.1"/>
    </source>
</evidence>
<accession>A0A0F9L7F7</accession>
<organism evidence="1">
    <name type="scientific">marine sediment metagenome</name>
    <dbReference type="NCBI Taxonomy" id="412755"/>
    <lineage>
        <taxon>unclassified sequences</taxon>
        <taxon>metagenomes</taxon>
        <taxon>ecological metagenomes</taxon>
    </lineage>
</organism>